<reference evidence="4 5" key="1">
    <citation type="submission" date="2017-08" db="EMBL/GenBank/DDBJ databases">
        <title>Substantial Increase in Enzyme Production by Combined Drug-Resistance Mutations in Paenibacillus agaridevorans.</title>
        <authorList>
            <person name="Tanaka Y."/>
            <person name="Funane K."/>
            <person name="Hosaka T."/>
            <person name="Shiwa Y."/>
            <person name="Fujita N."/>
            <person name="Miyazaki T."/>
            <person name="Yoshikawa H."/>
            <person name="Murakami K."/>
            <person name="Kasahara K."/>
            <person name="Inaoka T."/>
            <person name="Hiraga Y."/>
            <person name="Ochi K."/>
        </authorList>
    </citation>
    <scope>NUCLEOTIDE SEQUENCE [LARGE SCALE GENOMIC DNA]</scope>
    <source>
        <strain evidence="4 5">T-3040</strain>
    </source>
</reference>
<dbReference type="Gene3D" id="1.10.10.2520">
    <property type="entry name" value="Cell wall hydrolase SleB, domain 1"/>
    <property type="match status" value="1"/>
</dbReference>
<dbReference type="Pfam" id="PF07486">
    <property type="entry name" value="Hydrolase_2"/>
    <property type="match status" value="1"/>
</dbReference>
<keyword evidence="1" id="KW-0732">Signal</keyword>
<dbReference type="Proteomes" id="UP000245202">
    <property type="component" value="Unassembled WGS sequence"/>
</dbReference>
<dbReference type="GO" id="GO:0016787">
    <property type="term" value="F:hydrolase activity"/>
    <property type="evidence" value="ECO:0007669"/>
    <property type="project" value="UniProtKB-KW"/>
</dbReference>
<feature type="domain" description="Cell wall hydrolase SleB" evidence="2">
    <location>
        <begin position="218"/>
        <end position="316"/>
    </location>
</feature>
<dbReference type="Gene3D" id="3.30.457.10">
    <property type="entry name" value="Copper amine oxidase-like, N-terminal domain"/>
    <property type="match status" value="1"/>
</dbReference>
<dbReference type="InterPro" id="IPR036582">
    <property type="entry name" value="Mao_N_sf"/>
</dbReference>
<name>A0A2R5EP40_9BACL</name>
<organism evidence="4 5">
    <name type="scientific">Paenibacillus agaridevorans</name>
    <dbReference type="NCBI Taxonomy" id="171404"/>
    <lineage>
        <taxon>Bacteria</taxon>
        <taxon>Bacillati</taxon>
        <taxon>Bacillota</taxon>
        <taxon>Bacilli</taxon>
        <taxon>Bacillales</taxon>
        <taxon>Paenibacillaceae</taxon>
        <taxon>Paenibacillus</taxon>
    </lineage>
</organism>
<evidence type="ECO:0000259" key="2">
    <source>
        <dbReference type="Pfam" id="PF07486"/>
    </source>
</evidence>
<feature type="domain" description="Copper amine oxidase-like N-terminal" evidence="3">
    <location>
        <begin position="30"/>
        <end position="134"/>
    </location>
</feature>
<dbReference type="Pfam" id="PF07833">
    <property type="entry name" value="Cu_amine_oxidN1"/>
    <property type="match status" value="1"/>
</dbReference>
<dbReference type="InterPro" id="IPR012854">
    <property type="entry name" value="Cu_amine_oxidase-like_N"/>
</dbReference>
<feature type="chain" id="PRO_5038939345" evidence="1">
    <location>
        <begin position="16"/>
        <end position="317"/>
    </location>
</feature>
<proteinExistence type="predicted"/>
<evidence type="ECO:0000313" key="4">
    <source>
        <dbReference type="EMBL" id="GBG05533.1"/>
    </source>
</evidence>
<evidence type="ECO:0000313" key="5">
    <source>
        <dbReference type="Proteomes" id="UP000245202"/>
    </source>
</evidence>
<dbReference type="EMBL" id="BDQX01000005">
    <property type="protein sequence ID" value="GBG05533.1"/>
    <property type="molecule type" value="Genomic_DNA"/>
</dbReference>
<comment type="caution">
    <text evidence="4">The sequence shown here is derived from an EMBL/GenBank/DDBJ whole genome shotgun (WGS) entry which is preliminary data.</text>
</comment>
<dbReference type="InterPro" id="IPR011105">
    <property type="entry name" value="Cell_wall_hydrolase_SleB"/>
</dbReference>
<evidence type="ECO:0000256" key="1">
    <source>
        <dbReference type="SAM" id="SignalP"/>
    </source>
</evidence>
<dbReference type="SUPFAM" id="SSF55383">
    <property type="entry name" value="Copper amine oxidase, domain N"/>
    <property type="match status" value="2"/>
</dbReference>
<dbReference type="InterPro" id="IPR042047">
    <property type="entry name" value="SleB_dom1"/>
</dbReference>
<keyword evidence="4" id="KW-0378">Hydrolase</keyword>
<protein>
    <submittedName>
        <fullName evidence="4">Cell wall hydrolase</fullName>
    </submittedName>
</protein>
<gene>
    <name evidence="4" type="ORF">PAT3040_00013</name>
</gene>
<feature type="signal peptide" evidence="1">
    <location>
        <begin position="1"/>
        <end position="15"/>
    </location>
</feature>
<dbReference type="Gene3D" id="6.20.240.60">
    <property type="match status" value="1"/>
</dbReference>
<evidence type="ECO:0000259" key="3">
    <source>
        <dbReference type="Pfam" id="PF07833"/>
    </source>
</evidence>
<sequence>MAAMLLLAMPLTAAAAPQGAKADKNAVVKLDGEQVKLSEPPMMLDGRLFLPVALIAQLFDAKKVSWDKANQETTIETVLGDTIVLGDGVPVVYFNEGRYVMDAAPFIENGRMYAPLRHVAELLHATVKWNKEEEAAELKTVEPAVISEENALTDVVKAFGTSETELLQRNELKSKDAVKAGVKLRVVMPSVLEKPAKSFTEQDYTLLAKITMVESGYESYEGQLAVANVILNRVKDSRFPSSVKDVIYSGKQFPPAHNGLLDKAKPNASVLRAAKDALNGKNNVQGAVYFFNPKVSKGAFWSSLDVVAKIGHHHFAE</sequence>
<dbReference type="RefSeq" id="WP_108991012.1">
    <property type="nucleotide sequence ID" value="NZ_BDQX01000005.1"/>
</dbReference>
<accession>A0A2R5EP40</accession>
<dbReference type="AlphaFoldDB" id="A0A2R5EP40"/>
<keyword evidence="5" id="KW-1185">Reference proteome</keyword>